<dbReference type="VEuPathDB" id="PlasmoDB:PfNF166_120007200"/>
<dbReference type="VEuPathDB" id="PlasmoDB:PfDd2_010019400"/>
<dbReference type="FunFam" id="1.20.58.1930:FF:000002">
    <property type="entry name" value="Erythrocyte membrane protein 1, PfEMP1"/>
    <property type="match status" value="1"/>
</dbReference>
<dbReference type="VEuPathDB" id="PlasmoDB:PfGA01_010005600"/>
<dbReference type="FunFam" id="1.20.58.830:FF:000001">
    <property type="entry name" value="Erythrocyte membrane protein 1, PfEMP1"/>
    <property type="match status" value="1"/>
</dbReference>
<dbReference type="FunFam" id="1.20.58.830:FF:000005">
    <property type="entry name" value="Erythrocyte membrane protein 1, PfEMP1"/>
    <property type="match status" value="1"/>
</dbReference>
<feature type="region of interest" description="Disordered" evidence="1">
    <location>
        <begin position="713"/>
        <end position="738"/>
    </location>
</feature>
<dbReference type="VEuPathDB" id="PlasmoDB:PfGB4_040005800"/>
<dbReference type="Gene3D" id="1.20.58.830">
    <property type="match status" value="5"/>
</dbReference>
<accession>K9KG67</accession>
<dbReference type="Gene3D" id="1.20.58.1930">
    <property type="match status" value="2"/>
</dbReference>
<dbReference type="VEuPathDB" id="PlasmoDB:PfNF166_020005800"/>
<dbReference type="InterPro" id="IPR054595">
    <property type="entry name" value="DBL_C"/>
</dbReference>
<evidence type="ECO:0000256" key="1">
    <source>
        <dbReference type="SAM" id="MobiDB-lite"/>
    </source>
</evidence>
<dbReference type="Pfam" id="PF15447">
    <property type="entry name" value="NTS"/>
    <property type="match status" value="1"/>
</dbReference>
<proteinExistence type="predicted"/>
<feature type="domain" description="Duffy-antigen binding" evidence="4">
    <location>
        <begin position="1792"/>
        <end position="1968"/>
    </location>
</feature>
<dbReference type="VEuPathDB" id="PlasmoDB:PfHB3_070016000"/>
<dbReference type="VEuPathDB" id="PlasmoDB:PfKH02_030030250"/>
<dbReference type="InterPro" id="IPR041480">
    <property type="entry name" value="CIDR1_gamma"/>
</dbReference>
<dbReference type="VEuPathDB" id="PlasmoDB:PfNF166_090005000"/>
<dbReference type="VEuPathDB" id="PlasmoDB:PfSD01_010005200"/>
<feature type="region of interest" description="Disordered" evidence="1">
    <location>
        <begin position="2080"/>
        <end position="2108"/>
    </location>
</feature>
<feature type="region of interest" description="Disordered" evidence="1">
    <location>
        <begin position="1570"/>
        <end position="1751"/>
    </location>
</feature>
<reference evidence="9" key="2">
    <citation type="journal article" date="2013" name="J. Immunol.">
        <title>A Novel Domain Cassette Identifies Plasmodium falciparum PfEMP1 Proteins Binding ICAM-1 and Is a Target of Cross-Reactive, Adhesion-Inhibitory Antibodies.</title>
        <authorList>
            <person name="Bengtsson A."/>
            <person name="Joergensen L."/>
            <person name="Rask T.S."/>
            <person name="Olsen R.W."/>
            <person name="Andersen M.A."/>
            <person name="Turner L."/>
            <person name="Theander T.G."/>
            <person name="Hviid L."/>
            <person name="Higgins M.K."/>
            <person name="Craig A."/>
            <person name="Brown A."/>
            <person name="Jensen A.T."/>
        </authorList>
    </citation>
    <scope>NUCLEOTIDE SEQUENCE</scope>
    <source>
        <strain evidence="9">BM48 var</strain>
    </source>
</reference>
<dbReference type="VEuPathDB" id="PlasmoDB:PfNF135_000040600"/>
<dbReference type="GO" id="GO:0016020">
    <property type="term" value="C:membrane"/>
    <property type="evidence" value="ECO:0007669"/>
    <property type="project" value="InterPro"/>
</dbReference>
<dbReference type="VEuPathDB" id="PlasmoDB:PfGN01_100005800"/>
<feature type="compositionally biased region" description="Pro residues" evidence="1">
    <location>
        <begin position="1627"/>
        <end position="1650"/>
    </location>
</feature>
<feature type="region of interest" description="Disordered" evidence="1">
    <location>
        <begin position="2845"/>
        <end position="2982"/>
    </location>
</feature>
<dbReference type="Pfam" id="PF05424">
    <property type="entry name" value="Duffy_binding"/>
    <property type="match status" value="5"/>
</dbReference>
<keyword evidence="2" id="KW-0472">Membrane</keyword>
<dbReference type="VEuPathDB" id="PlasmoDB:PF3D7_0800300"/>
<gene>
    <name evidence="9" type="primary">EMP1</name>
</gene>
<feature type="domain" description="Cysteine-rich interdomain region 1 gamma" evidence="6">
    <location>
        <begin position="2643"/>
        <end position="2693"/>
    </location>
</feature>
<dbReference type="VEuPathDB" id="PlasmoDB:Pf7G8-2_000035500"/>
<feature type="domain" description="Plasmodium falciparum erythrocyte membrane protein-1 N-terminal segment" evidence="5">
    <location>
        <begin position="21"/>
        <end position="55"/>
    </location>
</feature>
<dbReference type="TCDB" id="9.B.367.1.1">
    <property type="family name" value="the plasmodium falciparum virulence factor trafficking system (pfvfts) family"/>
</dbReference>
<dbReference type="VEuPathDB" id="PlasmoDB:PfKE01_080037600"/>
<dbReference type="VEuPathDB" id="PlasmoDB:PfSN01_080037400"/>
<feature type="region of interest" description="Disordered" evidence="1">
    <location>
        <begin position="2320"/>
        <end position="2345"/>
    </location>
</feature>
<feature type="compositionally biased region" description="Acidic residues" evidence="1">
    <location>
        <begin position="2922"/>
        <end position="2964"/>
    </location>
</feature>
<dbReference type="VEuPathDB" id="PlasmoDB:PfKE01_100005500"/>
<dbReference type="VEuPathDB" id="PlasmoDB:PfML01_090043100"/>
<dbReference type="VEuPathDB" id="PlasmoDB:PfDd2_070035700"/>
<dbReference type="InterPro" id="IPR029210">
    <property type="entry name" value="PfEMP1_NTS"/>
</dbReference>
<feature type="transmembrane region" description="Helical" evidence="2">
    <location>
        <begin position="2989"/>
        <end position="3011"/>
    </location>
</feature>
<feature type="compositionally biased region" description="Basic and acidic residues" evidence="1">
    <location>
        <begin position="2080"/>
        <end position="2095"/>
    </location>
</feature>
<dbReference type="InterPro" id="IPR004258">
    <property type="entry name" value="DBL"/>
</dbReference>
<dbReference type="VEuPathDB" id="PlasmoDB:Pf7G8_010005600"/>
<feature type="compositionally biased region" description="Polar residues" evidence="1">
    <location>
        <begin position="723"/>
        <end position="738"/>
    </location>
</feature>
<dbReference type="VEuPathDB" id="PlasmoDB:PfIT_070017100"/>
<dbReference type="InterPro" id="IPR049158">
    <property type="entry name" value="PfEMP1_CIDRalpha1_dom"/>
</dbReference>
<dbReference type="Pfam" id="PF22672">
    <property type="entry name" value="DBL_C"/>
    <property type="match status" value="3"/>
</dbReference>
<dbReference type="VEuPathDB" id="PlasmoDB:PfKH01_010021400"/>
<feature type="domain" description="Duffy-binding-like" evidence="3">
    <location>
        <begin position="570"/>
        <end position="713"/>
    </location>
</feature>
<dbReference type="VEuPathDB" id="PlasmoDB:PfNF54_040031200"/>
<keyword evidence="2" id="KW-0812">Transmembrane</keyword>
<dbReference type="VEuPathDB" id="PlasmoDB:PfML01_000021800"/>
<feature type="domain" description="Duffy-binding-like" evidence="8">
    <location>
        <begin position="305"/>
        <end position="459"/>
    </location>
</feature>
<feature type="domain" description="Duffy-antigen binding" evidence="4">
    <location>
        <begin position="835"/>
        <end position="1007"/>
    </location>
</feature>
<protein>
    <submittedName>
        <fullName evidence="9">Erythrocyte membrane protein 1</fullName>
    </submittedName>
</protein>
<sequence length="3018" mass="345750">MGTGSSTPSVPKDVKNESHNSARNILEGYAESIKEQASKDAKIHGHHLKGDLAKAVFRHPFSAYRPNYGNPCELDYRFHTNVWHRNAEDRNPCLFSRSERFSKEGEAECGSDKIRGNENNRNDGTACAPYRRRHICDYNLHHINENNIRNTHDLLGNVLVMAKSEGASIVNSHKHSGMLNVCTALARSFADIGDIIRGKDLFLGGPSQEKKKLEENLKKIFENIKNKNTKLSTLTLEEVREYWWVIHRREVWDALTCNAPTGAHYFVYKPDSLLNFSSDRCGHNNNDGPLTNLDYVPQFLRWFEEWSEEFCRIKKIKLKNVKDACRDDTKALYCGRNGYDCTKINRNENLPRGSKCTNCWAKCNLYESWLHNQQEEFKKQKEKYEKEILKYKSNEKISGSNINNKYYEEFYNKLKGKYETANEFINLLNEGRYCKEGLTGEDIINFTNPDKKGTFYRSKYCEVCPFCGVECRGNTCTPKKEKYPNCENNEAYIPPKDATPIDISVLYTGDEQGDITKKLSEFCKNPNDYDGKNYEKWQCYYKNSDINKCKMTPSLHKVPKHGYIMSFFAFFDLWVKNLLIDTINWKNELTNCINNTNVTDCKNDCNTNCKCFENWAKTKENEWKKVKTIYKNENGNTNNYYKKLNDLFKGYFFHVMKEVNKEAKWNKLMENLKEKIDSSNLKNGTKDSEGAIKVLFDHLKDIAERCIDNNSNESCDVSKDSKTNPCSETRGSKPTKSVKQLAEHMQQKAQKLLGTRGGESNLKGDATRGTYNLGGQGNTLNGDICKITKNHTNDSRPNGEPCTGKDKVKNGFRLKIGTPWTNIVQKKNKKSYKDFYLPPRRQHMCTSNLENLNTSSKGLSGDSVNDSFLGHVMLSANFEADYIKKKYKYANTPESFKDNATICRAIRYSFADLGDIIRGKDMWNINSDAKDLQDRLEKIFKTINEKLPNEIQKRYTNRENKHLDLRSDWWEANRHQVWRAMKCATKGISNNNCNGIPIEDYIPQRLRWMTEWAEWYCKKQSQAYKKLEEKCGMCTGKGQGDGKDCTQKDKECSPCKKACDAYKKEIEKWEKQWKTVSAIYQILYAKARIVASNGGPGYYKFDVQKKDRSVYDFLYELHLQNGGILGPPPATHPYKSVNTRDKRASPVNITPTDDGTSTVYSTAAGYIHQEATMNCEKQTHFCNKNSDDSDKEYAFRSVPHDYKDKCNCKDDKPSQEKKKEYDDVCETVKKHIGNNNGTQAIEHCKPKTEGSYPGWNCTDKIKQEEKGACMPPRRIKLCVINLQHFNGTSKNDLREAFIKCAAAETFWLWHKYKEDKKKEQKTGTTTKPDEVVQIQLESGTIPDDFKRQMFYTFGDYRDLCLGKDMGSDVIQANQKIYAYFSKNTDPSNTKWWDENGAHIWEGMLCALSYDTEKRAFKQNVHTNLTKETNKNTYANVKFSGENSPTLEKFAERPQFLRWFTEWGEEFCKKRKERLEILKTACKDYECNNGDNGVEKKKCADACKAYKEWLSKWKENYNKQSEKYFKDKAGGKFQSTSAKDEVDSSTHAYHYLKKVLPKNCTGGSCNCMDETSQENKGASGTQETHNSSMPASLDDEPKEVSGKCTCPPTPPKPPTRQSVARSDTYQPQQPPPAQPPPPKPHEAPPPPPPEPAGKSGPDHRARSDGGQRPLPLPLPPQPKPKATAAESLGRILPAAKVPVEEDDDEDDDSGDEGGQETEEEEEKETEEAAVNGDGKGEPVAEVQPPPAPTQSACEIVDGILNGEDGKSKIDGCNKKSYNGWNCSPGDFENGNSGACMPPRRQKLCIHNLKESDQTGTKEQLREAFIKCAAKETFFAWHYYKSKHIDAEQKLKEGIIPPEFLRSMYYTYGDYRDICLNTDISKKVGDVKDATDNIVNFFRRPEGKSSGGLSQEQWWQKYGAHIWEAMLCGLSYASETEKDKVRTKLKNNTNYNYNKLKDDLDDFASRPQFLRWFTEWADQFCREQKKELATLLKECPEKICKQSEEKKKKGTEACSAYKTFIKNWKENYEKQSEKYFEDKESKTFQSTSAKDEVSSSTHAYEYLQKALTKICPNGTCSPCMDKESESTSKEHNKEASRNFESYNSRMPASLDEKPSGYENKCTCPPPPSACEIVKALFTTDNNFEEACSLKYSHGKERFTQWKCINDTTSSPSGVTPPSPTSTCIPPRRQKMYTERLQALSGKTSPLDLRTAFIQSAAVETFFLWHKFKEQWKAQKLAEKARQNGDIFSVGGGMGTGLGNSDDPQKKLEENGEIPEEFKRQMFYTLGDYRDICVGNTNIVVNASTEDQKAAMQKIQNKIKTVIENSGDTTPPTPPGPPQTSDEKRKKWWDKHAPSIWNGMIYALTYKDNTDTVAKGGNPTVDEEVRAQLWDSGKSTPKPQYQYKTVEIKEENETKAPAPSDNTPTTLTDFISRPTYFRYLEEWGETFCKERKKRLAQIKKECKVGENGDRRRGKNGDKVCSGYGEHCEHQLKDNPSIFRSLLCQDCGKHCRSYKKWINRKKDEYDKQQKAYVDRKDNYVNGHKDAKSKSGATYDQKFVEKLRSDYKSIDSFLQKLGPCSKTYNDNGKGEKFFENEGEAFRPATNCKPCPEFKINCQNGDCKASQGNTCQKKMYITADDIKNEGNFTEPVDILVSDESTAGFYDLSVCERADIFEGIRKEEWKCRNECGYVVCKQEKGNGKPNGENPIITITALLTHWVQNFLEDYNKIKHKISHCKENDEKNICKKDCKDKCKCVGQWIEKKRGEWEKIRKRFLEQYKDERDEYFNLRSCLEDFESRPEFKNAIKPCDFDKFKTSCGLNDADNSKKSKDGKKRDIVECLLNKLQQKATSCPGKHSGEACENSTPLDDEEPLEEEEENPVAQPNICPVLPKPQAEDEDACITDAPQPDVKEEEEEKEEEKDKGHEEEEQEEEEEDEEEEAEEEELDDEILEDDSDYETEDEDEYEDVTESLSHSESQPKGLPRQFPSPELKNAMLFSTILWMVGIGFAAFTYFFLKVLYICV</sequence>
<dbReference type="VEuPathDB" id="PlasmoDB:PfKH02_010004900"/>
<evidence type="ECO:0000259" key="3">
    <source>
        <dbReference type="Pfam" id="PF03011"/>
    </source>
</evidence>
<dbReference type="VEuPathDB" id="PlasmoDB:PfIT_060036700"/>
<dbReference type="SUPFAM" id="SSF140924">
    <property type="entry name" value="Duffy binding domain-like"/>
    <property type="match status" value="7"/>
</dbReference>
<dbReference type="GO" id="GO:0046789">
    <property type="term" value="F:host cell surface receptor binding"/>
    <property type="evidence" value="ECO:0007669"/>
    <property type="project" value="InterPro"/>
</dbReference>
<dbReference type="VEuPathDB" id="PlasmoDB:PfCD01_050039400"/>
<feature type="compositionally biased region" description="Polar residues" evidence="1">
    <location>
        <begin position="1615"/>
        <end position="1624"/>
    </location>
</feature>
<dbReference type="VEuPathDB" id="PlasmoDB:PfGB4_070018100"/>
<evidence type="ECO:0000259" key="6">
    <source>
        <dbReference type="Pfam" id="PF18562"/>
    </source>
</evidence>
<evidence type="ECO:0000259" key="4">
    <source>
        <dbReference type="Pfam" id="PF05424"/>
    </source>
</evidence>
<dbReference type="VEuPathDB" id="PlasmoDB:PfCD01_130078400"/>
<feature type="domain" description="Duffy-binding-like" evidence="3">
    <location>
        <begin position="2710"/>
        <end position="2853"/>
    </location>
</feature>
<feature type="compositionally biased region" description="Acidic residues" evidence="1">
    <location>
        <begin position="2862"/>
        <end position="2874"/>
    </location>
</feature>
<name>K9KG67_PLAFA</name>
<dbReference type="Gene3D" id="1.20.1310.20">
    <property type="entry name" value="Duffy-antigen binding domain"/>
    <property type="match status" value="5"/>
</dbReference>
<dbReference type="VEuPathDB" id="PlasmoDB:PF3D7_0425800"/>
<dbReference type="VEuPathDB" id="PlasmoDB:PfTG01_000007400"/>
<dbReference type="InterPro" id="IPR008602">
    <property type="entry name" value="Duffy-antigen-binding"/>
</dbReference>
<dbReference type="FunFam" id="1.20.1310.20:FF:000023">
    <property type="entry name" value="Erythrocyte membrane protein 1, PfEMP1"/>
    <property type="match status" value="1"/>
</dbReference>
<keyword evidence="2" id="KW-1133">Transmembrane helix</keyword>
<feature type="domain" description="Duffy-binding-like" evidence="8">
    <location>
        <begin position="1461"/>
        <end position="1559"/>
    </location>
</feature>
<dbReference type="VEuPathDB" id="PlasmoDB:PfSD01_020005700"/>
<dbReference type="FunFam" id="1.20.1310.20:FF:000004">
    <property type="entry name" value="Erythrocyte membrane protein 1, PfEMP1"/>
    <property type="match status" value="1"/>
</dbReference>
<feature type="compositionally biased region" description="Pro residues" evidence="1">
    <location>
        <begin position="1669"/>
        <end position="1678"/>
    </location>
</feature>
<dbReference type="FunFam" id="1.20.58.830:FF:000021">
    <property type="entry name" value="Erythrocyte membrane protein 1, PfEMP1"/>
    <property type="match status" value="1"/>
</dbReference>
<dbReference type="VEuPathDB" id="PlasmoDB:PfHB3_070005300"/>
<evidence type="ECO:0000259" key="8">
    <source>
        <dbReference type="Pfam" id="PF22672"/>
    </source>
</evidence>
<feature type="non-terminal residue" evidence="9">
    <location>
        <position position="3018"/>
    </location>
</feature>
<feature type="domain" description="Duffy-binding-like" evidence="8">
    <location>
        <begin position="2439"/>
        <end position="2598"/>
    </location>
</feature>
<dbReference type="FunFam" id="1.20.58.1930:FF:000001">
    <property type="entry name" value="Erythrocyte membrane protein 1, PfEMP1"/>
    <property type="match status" value="1"/>
</dbReference>
<feature type="compositionally biased region" description="Polar residues" evidence="1">
    <location>
        <begin position="1573"/>
        <end position="1589"/>
    </location>
</feature>
<organism evidence="9">
    <name type="scientific">Plasmodium falciparum</name>
    <name type="common">malaria parasite P. falciparum</name>
    <dbReference type="NCBI Taxonomy" id="5833"/>
    <lineage>
        <taxon>Eukaryota</taxon>
        <taxon>Sar</taxon>
        <taxon>Alveolata</taxon>
        <taxon>Apicomplexa</taxon>
        <taxon>Aconoidasida</taxon>
        <taxon>Haemosporida</taxon>
        <taxon>Plasmodiidae</taxon>
        <taxon>Plasmodium</taxon>
        <taxon>Plasmodium (Laverania)</taxon>
    </lineage>
</organism>
<feature type="compositionally biased region" description="Acidic residues" evidence="1">
    <location>
        <begin position="1699"/>
        <end position="1726"/>
    </location>
</feature>
<evidence type="ECO:0000313" key="9">
    <source>
        <dbReference type="EMBL" id="AEQ26010.1"/>
    </source>
</evidence>
<evidence type="ECO:0000256" key="2">
    <source>
        <dbReference type="SAM" id="Phobius"/>
    </source>
</evidence>
<dbReference type="InterPro" id="IPR042202">
    <property type="entry name" value="Duffy-ag-bd_sf"/>
</dbReference>
<feature type="region of interest" description="Disordered" evidence="1">
    <location>
        <begin position="2245"/>
        <end position="2265"/>
    </location>
</feature>
<dbReference type="VEuPathDB" id="PlasmoDB:PfTG01_000058300"/>
<evidence type="ECO:0000259" key="7">
    <source>
        <dbReference type="Pfam" id="PF21807"/>
    </source>
</evidence>
<dbReference type="Pfam" id="PF18562">
    <property type="entry name" value="CIDR1_gamma"/>
    <property type="match status" value="1"/>
</dbReference>
<dbReference type="VEuPathDB" id="PlasmoDB:PfIT_030029700"/>
<dbReference type="VEuPathDB" id="PlasmoDB:PfTG01_050005600"/>
<dbReference type="VEuPathDB" id="PlasmoDB:PfKH01_020005100"/>
<dbReference type="Pfam" id="PF03011">
    <property type="entry name" value="PFEMP"/>
    <property type="match status" value="2"/>
</dbReference>
<dbReference type="EMBL" id="JF712902">
    <property type="protein sequence ID" value="AEQ26010.1"/>
    <property type="molecule type" value="Genomic_DNA"/>
</dbReference>
<evidence type="ECO:0000259" key="5">
    <source>
        <dbReference type="Pfam" id="PF15447"/>
    </source>
</evidence>
<feature type="domain" description="Duffy-antigen binding" evidence="4">
    <location>
        <begin position="126"/>
        <end position="301"/>
    </location>
</feature>
<feature type="domain" description="Duffy-antigen binding" evidence="4">
    <location>
        <begin position="2180"/>
        <end position="2401"/>
    </location>
</feature>
<feature type="region of interest" description="Disordered" evidence="1">
    <location>
        <begin position="1"/>
        <end position="21"/>
    </location>
</feature>
<dbReference type="VEuPathDB" id="PlasmoDB:PfNF54_110053700"/>
<dbReference type="VEuPathDB" id="PlasmoDB:PfNF135_070014800"/>
<dbReference type="Pfam" id="PF21807">
    <property type="entry name" value="PfEMP1_CIDRalpha1_dom"/>
    <property type="match status" value="1"/>
</dbReference>
<dbReference type="VEuPathDB" id="PlasmoDB:PfSN01_050037800"/>
<reference evidence="9" key="1">
    <citation type="submission" date="2011-10" db="EMBL/GenBank/DDBJ databases">
        <authorList>
            <person name="Jensen A.T.R."/>
        </authorList>
    </citation>
    <scope>NUCLEOTIDE SEQUENCE</scope>
    <source>
        <strain evidence="9">BM48 var</strain>
    </source>
</reference>
<feature type="domain" description="PfEMP1 CIDRalpha1" evidence="7">
    <location>
        <begin position="502"/>
        <end position="552"/>
    </location>
</feature>
<feature type="domain" description="Duffy-antigen binding" evidence="4">
    <location>
        <begin position="1267"/>
        <end position="1426"/>
    </location>
</feature>
<feature type="compositionally biased region" description="Basic and acidic residues" evidence="1">
    <location>
        <begin position="1655"/>
        <end position="1664"/>
    </location>
</feature>